<feature type="non-terminal residue" evidence="1">
    <location>
        <position position="1"/>
    </location>
</feature>
<dbReference type="Proteomes" id="UP001064048">
    <property type="component" value="Chromosome 7"/>
</dbReference>
<name>A0ACC0K750_CHOFU</name>
<accession>A0ACC0K750</accession>
<reference evidence="1 2" key="1">
    <citation type="journal article" date="2022" name="Genome Biol. Evol.">
        <title>The Spruce Budworm Genome: Reconstructing the Evolutionary History of Antifreeze Proteins.</title>
        <authorList>
            <person name="Beliveau C."/>
            <person name="Gagne P."/>
            <person name="Picq S."/>
            <person name="Vernygora O."/>
            <person name="Keeling C.I."/>
            <person name="Pinkney K."/>
            <person name="Doucet D."/>
            <person name="Wen F."/>
            <person name="Johnston J.S."/>
            <person name="Maaroufi H."/>
            <person name="Boyle B."/>
            <person name="Laroche J."/>
            <person name="Dewar K."/>
            <person name="Juretic N."/>
            <person name="Blackburn G."/>
            <person name="Nisole A."/>
            <person name="Brunet B."/>
            <person name="Brandao M."/>
            <person name="Lumley L."/>
            <person name="Duan J."/>
            <person name="Quan G."/>
            <person name="Lucarotti C.J."/>
            <person name="Roe A.D."/>
            <person name="Sperling F.A.H."/>
            <person name="Levesque R.C."/>
            <person name="Cusson M."/>
        </authorList>
    </citation>
    <scope>NUCLEOTIDE SEQUENCE [LARGE SCALE GENOMIC DNA]</scope>
    <source>
        <strain evidence="1">Glfc:IPQL:Cfum</strain>
    </source>
</reference>
<protein>
    <submittedName>
        <fullName evidence="1">Uncharacterized protein</fullName>
    </submittedName>
</protein>
<proteinExistence type="predicted"/>
<organism evidence="1 2">
    <name type="scientific">Choristoneura fumiferana</name>
    <name type="common">Spruce budworm moth</name>
    <name type="synonym">Archips fumiferana</name>
    <dbReference type="NCBI Taxonomy" id="7141"/>
    <lineage>
        <taxon>Eukaryota</taxon>
        <taxon>Metazoa</taxon>
        <taxon>Ecdysozoa</taxon>
        <taxon>Arthropoda</taxon>
        <taxon>Hexapoda</taxon>
        <taxon>Insecta</taxon>
        <taxon>Pterygota</taxon>
        <taxon>Neoptera</taxon>
        <taxon>Endopterygota</taxon>
        <taxon>Lepidoptera</taxon>
        <taxon>Glossata</taxon>
        <taxon>Ditrysia</taxon>
        <taxon>Tortricoidea</taxon>
        <taxon>Tortricidae</taxon>
        <taxon>Tortricinae</taxon>
        <taxon>Choristoneura</taxon>
    </lineage>
</organism>
<evidence type="ECO:0000313" key="2">
    <source>
        <dbReference type="Proteomes" id="UP001064048"/>
    </source>
</evidence>
<dbReference type="EMBL" id="CM046107">
    <property type="protein sequence ID" value="KAI8432023.1"/>
    <property type="molecule type" value="Genomic_DNA"/>
</dbReference>
<keyword evidence="2" id="KW-1185">Reference proteome</keyword>
<comment type="caution">
    <text evidence="1">The sequence shown here is derived from an EMBL/GenBank/DDBJ whole genome shotgun (WGS) entry which is preliminary data.</text>
</comment>
<evidence type="ECO:0000313" key="1">
    <source>
        <dbReference type="EMBL" id="KAI8432023.1"/>
    </source>
</evidence>
<gene>
    <name evidence="1" type="ORF">MSG28_004551</name>
</gene>
<sequence length="350" mass="37577">PVQLAALLCCVASAGAAAARAPAKFSLSSLYDATLPMLHPVVAAGSDRCEILKDFLGITYDQMQEKNKTNYHETLNIDVITKNGNVKYNMTSARRLSRVIASARSVIILLHGFMESSDGWMVHALAPEYLKKPGLKILALDGRKVIKFEYFTASTQVRFMGEKLGKLLSDIVKTGQDPSKMVLIGHSLGAHIAGIAGKKLRELTGKQVGRITALDPAGPCFSNVDAAGRLGRSDAQYVDVVHTNAGMLGLKEPVGHKDFYPNGGMTQPGCLLATCDHTRAWELFAEAINSPEHFPARKCENRTMFRSGACAQHEVAYMGDSAGTPGTYFFNTASSAPFGLGLNGSGLVIK</sequence>